<keyword evidence="2" id="KW-1185">Reference proteome</keyword>
<evidence type="ECO:0000313" key="2">
    <source>
        <dbReference type="Proteomes" id="UP001056120"/>
    </source>
</evidence>
<organism evidence="1 2">
    <name type="scientific">Smallanthus sonchifolius</name>
    <dbReference type="NCBI Taxonomy" id="185202"/>
    <lineage>
        <taxon>Eukaryota</taxon>
        <taxon>Viridiplantae</taxon>
        <taxon>Streptophyta</taxon>
        <taxon>Embryophyta</taxon>
        <taxon>Tracheophyta</taxon>
        <taxon>Spermatophyta</taxon>
        <taxon>Magnoliopsida</taxon>
        <taxon>eudicotyledons</taxon>
        <taxon>Gunneridae</taxon>
        <taxon>Pentapetalae</taxon>
        <taxon>asterids</taxon>
        <taxon>campanulids</taxon>
        <taxon>Asterales</taxon>
        <taxon>Asteraceae</taxon>
        <taxon>Asteroideae</taxon>
        <taxon>Heliantheae alliance</taxon>
        <taxon>Millerieae</taxon>
        <taxon>Smallanthus</taxon>
    </lineage>
</organism>
<dbReference type="Proteomes" id="UP001056120">
    <property type="component" value="Linkage Group LG03"/>
</dbReference>
<evidence type="ECO:0000313" key="1">
    <source>
        <dbReference type="EMBL" id="KAI3821492.1"/>
    </source>
</evidence>
<sequence length="148" mass="16358">MKAHYTLEFNHPIIKRFRDSFRILASDLALLFSWVGLWLSHLSARRYDLLSRPYFLWPNLMGRFPNLSLTRCPTSSLLVSSPCMTEYGTVSPESVVKFTPSISPIFSSSDSSSGSDSETWSGYSLTSSSSQTTGCSGACSGLADDMFL</sequence>
<accession>A0ACB9JMX6</accession>
<gene>
    <name evidence="1" type="ORF">L1987_09060</name>
</gene>
<dbReference type="EMBL" id="CM042020">
    <property type="protein sequence ID" value="KAI3821492.1"/>
    <property type="molecule type" value="Genomic_DNA"/>
</dbReference>
<reference evidence="2" key="1">
    <citation type="journal article" date="2022" name="Mol. Ecol. Resour.">
        <title>The genomes of chicory, endive, great burdock and yacon provide insights into Asteraceae palaeo-polyploidization history and plant inulin production.</title>
        <authorList>
            <person name="Fan W."/>
            <person name="Wang S."/>
            <person name="Wang H."/>
            <person name="Wang A."/>
            <person name="Jiang F."/>
            <person name="Liu H."/>
            <person name="Zhao H."/>
            <person name="Xu D."/>
            <person name="Zhang Y."/>
        </authorList>
    </citation>
    <scope>NUCLEOTIDE SEQUENCE [LARGE SCALE GENOMIC DNA]</scope>
    <source>
        <strain evidence="2">cv. Yunnan</strain>
    </source>
</reference>
<protein>
    <submittedName>
        <fullName evidence="1">Uncharacterized protein</fullName>
    </submittedName>
</protein>
<name>A0ACB9JMX6_9ASTR</name>
<proteinExistence type="predicted"/>
<comment type="caution">
    <text evidence="1">The sequence shown here is derived from an EMBL/GenBank/DDBJ whole genome shotgun (WGS) entry which is preliminary data.</text>
</comment>
<reference evidence="1 2" key="2">
    <citation type="journal article" date="2022" name="Mol. Ecol. Resour.">
        <title>The genomes of chicory, endive, great burdock and yacon provide insights into Asteraceae paleo-polyploidization history and plant inulin production.</title>
        <authorList>
            <person name="Fan W."/>
            <person name="Wang S."/>
            <person name="Wang H."/>
            <person name="Wang A."/>
            <person name="Jiang F."/>
            <person name="Liu H."/>
            <person name="Zhao H."/>
            <person name="Xu D."/>
            <person name="Zhang Y."/>
        </authorList>
    </citation>
    <scope>NUCLEOTIDE SEQUENCE [LARGE SCALE GENOMIC DNA]</scope>
    <source>
        <strain evidence="2">cv. Yunnan</strain>
        <tissue evidence="1">Leaves</tissue>
    </source>
</reference>